<gene>
    <name evidence="8" type="primary">lepB</name>
    <name evidence="8" type="ORF">RQL38_02520</name>
</gene>
<dbReference type="GO" id="GO:0009003">
    <property type="term" value="F:signal peptidase activity"/>
    <property type="evidence" value="ECO:0007669"/>
    <property type="project" value="UniProtKB-EC"/>
</dbReference>
<dbReference type="InterPro" id="IPR019757">
    <property type="entry name" value="Pept_S26A_signal_pept_1_Lys-AS"/>
</dbReference>
<evidence type="ECO:0000256" key="2">
    <source>
        <dbReference type="ARBA" id="ARBA00009370"/>
    </source>
</evidence>
<comment type="catalytic activity">
    <reaction evidence="1 6">
        <text>Cleavage of hydrophobic, N-terminal signal or leader sequences from secreted and periplasmic proteins.</text>
        <dbReference type="EC" id="3.4.21.89"/>
    </reaction>
</comment>
<evidence type="ECO:0000256" key="5">
    <source>
        <dbReference type="ARBA" id="ARBA00022801"/>
    </source>
</evidence>
<dbReference type="Pfam" id="PF10502">
    <property type="entry name" value="Peptidase_S26"/>
    <property type="match status" value="1"/>
</dbReference>
<dbReference type="InterPro" id="IPR019533">
    <property type="entry name" value="Peptidase_S26"/>
</dbReference>
<protein>
    <recommendedName>
        <fullName evidence="4 6">Signal peptidase I</fullName>
        <ecNumber evidence="3 6">3.4.21.89</ecNumber>
    </recommendedName>
</protein>
<feature type="transmembrane region" description="Helical" evidence="6">
    <location>
        <begin position="39"/>
        <end position="61"/>
    </location>
</feature>
<keyword evidence="6" id="KW-0645">Protease</keyword>
<dbReference type="PANTHER" id="PTHR43390">
    <property type="entry name" value="SIGNAL PEPTIDASE I"/>
    <property type="match status" value="1"/>
</dbReference>
<dbReference type="InterPro" id="IPR036286">
    <property type="entry name" value="LexA/Signal_pep-like_sf"/>
</dbReference>
<feature type="domain" description="Peptidase S26" evidence="7">
    <location>
        <begin position="41"/>
        <end position="234"/>
    </location>
</feature>
<proteinExistence type="inferred from homology"/>
<dbReference type="PROSITE" id="PS00761">
    <property type="entry name" value="SPASE_I_3"/>
    <property type="match status" value="1"/>
</dbReference>
<dbReference type="PRINTS" id="PR00727">
    <property type="entry name" value="LEADERPTASE"/>
</dbReference>
<evidence type="ECO:0000256" key="6">
    <source>
        <dbReference type="RuleBase" id="RU362042"/>
    </source>
</evidence>
<keyword evidence="5 6" id="KW-0378">Hydrolase</keyword>
<comment type="subcellular location">
    <subcellularLocation>
        <location evidence="6">Membrane</location>
        <topology evidence="6">Multi-pass membrane protein</topology>
    </subcellularLocation>
</comment>
<comment type="similarity">
    <text evidence="2 6">Belongs to the peptidase S26 family.</text>
</comment>
<reference evidence="8" key="1">
    <citation type="submission" date="2023-09" db="EMBL/GenBank/DDBJ databases">
        <title>Genomes of two closely related lineages of the louse Polyplax serrata with different host specificities.</title>
        <authorList>
            <person name="Martinu J."/>
            <person name="Tarabai H."/>
            <person name="Stefka J."/>
            <person name="Hypsa V."/>
        </authorList>
    </citation>
    <scope>NUCLEOTIDE SEQUENCE [LARGE SCALE GENOMIC DNA]</scope>
    <source>
        <strain evidence="8">HR10_N</strain>
    </source>
</reference>
<dbReference type="CDD" id="cd06530">
    <property type="entry name" value="S26_SPase_I"/>
    <property type="match status" value="1"/>
</dbReference>
<evidence type="ECO:0000259" key="7">
    <source>
        <dbReference type="Pfam" id="PF10502"/>
    </source>
</evidence>
<dbReference type="NCBIfam" id="TIGR02227">
    <property type="entry name" value="sigpep_I_bact"/>
    <property type="match status" value="1"/>
</dbReference>
<dbReference type="PROSITE" id="PS00760">
    <property type="entry name" value="SPASE_I_2"/>
    <property type="match status" value="1"/>
</dbReference>
<dbReference type="Gene3D" id="2.10.109.10">
    <property type="entry name" value="Umud Fragment, subunit A"/>
    <property type="match status" value="1"/>
</dbReference>
<dbReference type="InterPro" id="IPR000223">
    <property type="entry name" value="Pept_S26A_signal_pept_1"/>
</dbReference>
<dbReference type="InterPro" id="IPR019758">
    <property type="entry name" value="Pept_S26A_signal_pept_1_CS"/>
</dbReference>
<dbReference type="SUPFAM" id="SSF51306">
    <property type="entry name" value="LexA/Signal peptidase"/>
    <property type="match status" value="1"/>
</dbReference>
<dbReference type="PANTHER" id="PTHR43390:SF1">
    <property type="entry name" value="CHLOROPLAST PROCESSING PEPTIDASE"/>
    <property type="match status" value="1"/>
</dbReference>
<sequence length="254" mass="30213">MYVNFNFILLLLSILVGIVYLFNCFILKNNLFLHSKYKYSINFLSSFLPVFLFVFLVRSFIFEPFHVPSGSLEPTLMVGDFIMVNKFIYGLRSPIGSGHRLLFKNKPKRGDIIVFHWPINPKLNYVKRIIGIPGDKIIYHNKVLTINKKIVKQVFLRYEIDESSNSIVKRCQEMLDSKIYDIYLRPDIENQDFKIVIPKDYYFVMGDNRDNSFDSRFWGLVNDKYLIGKVMFVWISFYEKYIGIRWNRIGKIIY</sequence>
<feature type="transmembrane region" description="Helical" evidence="6">
    <location>
        <begin position="6"/>
        <end position="27"/>
    </location>
</feature>
<evidence type="ECO:0000313" key="9">
    <source>
        <dbReference type="Proteomes" id="UP001360424"/>
    </source>
</evidence>
<dbReference type="EMBL" id="CP135136">
    <property type="protein sequence ID" value="WWR12003.1"/>
    <property type="molecule type" value="Genomic_DNA"/>
</dbReference>
<evidence type="ECO:0000256" key="4">
    <source>
        <dbReference type="ARBA" id="ARBA00019232"/>
    </source>
</evidence>
<keyword evidence="9" id="KW-1185">Reference proteome</keyword>
<evidence type="ECO:0000256" key="3">
    <source>
        <dbReference type="ARBA" id="ARBA00013208"/>
    </source>
</evidence>
<evidence type="ECO:0000313" key="8">
    <source>
        <dbReference type="EMBL" id="WWR12003.1"/>
    </source>
</evidence>
<accession>A0ABZ2GX54</accession>
<dbReference type="EC" id="3.4.21.89" evidence="3 6"/>
<dbReference type="RefSeq" id="WP_338521539.1">
    <property type="nucleotide sequence ID" value="NZ_CP135136.1"/>
</dbReference>
<dbReference type="Proteomes" id="UP001360424">
    <property type="component" value="Chromosome"/>
</dbReference>
<organism evidence="8 9">
    <name type="scientific">Candidatus Legionella polyplacis</name>
    <dbReference type="NCBI Taxonomy" id="2005262"/>
    <lineage>
        <taxon>Bacteria</taxon>
        <taxon>Pseudomonadati</taxon>
        <taxon>Pseudomonadota</taxon>
        <taxon>Gammaproteobacteria</taxon>
        <taxon>Legionellales</taxon>
        <taxon>Legionellaceae</taxon>
        <taxon>Legionella</taxon>
    </lineage>
</organism>
<keyword evidence="6" id="KW-1133">Transmembrane helix</keyword>
<evidence type="ECO:0000256" key="1">
    <source>
        <dbReference type="ARBA" id="ARBA00000677"/>
    </source>
</evidence>
<keyword evidence="6" id="KW-0812">Transmembrane</keyword>
<keyword evidence="6" id="KW-0472">Membrane</keyword>
<name>A0ABZ2GX54_9GAMM</name>